<proteinExistence type="predicted"/>
<comment type="caution">
    <text evidence="2">The sequence shown here is derived from an EMBL/GenBank/DDBJ whole genome shotgun (WGS) entry which is preliminary data.</text>
</comment>
<evidence type="ECO:0000313" key="2">
    <source>
        <dbReference type="EMBL" id="KAH3825039.1"/>
    </source>
</evidence>
<feature type="compositionally biased region" description="Low complexity" evidence="1">
    <location>
        <begin position="48"/>
        <end position="63"/>
    </location>
</feature>
<protein>
    <submittedName>
        <fullName evidence="2">Uncharacterized protein</fullName>
    </submittedName>
</protein>
<sequence length="70" mass="7472">MRSPQGRLPCRSTSEMDGPQYTPVWQSRIGTTNHNQTNGRILFRAVVPGPGSGSNNKNGGSVVADLESCV</sequence>
<evidence type="ECO:0000313" key="3">
    <source>
        <dbReference type="Proteomes" id="UP000828390"/>
    </source>
</evidence>
<dbReference type="EMBL" id="JAIWYP010000005">
    <property type="protein sequence ID" value="KAH3825039.1"/>
    <property type="molecule type" value="Genomic_DNA"/>
</dbReference>
<dbReference type="AlphaFoldDB" id="A0A9D4GWX4"/>
<accession>A0A9D4GWX4</accession>
<name>A0A9D4GWX4_DREPO</name>
<feature type="region of interest" description="Disordered" evidence="1">
    <location>
        <begin position="1"/>
        <end position="22"/>
    </location>
</feature>
<evidence type="ECO:0000256" key="1">
    <source>
        <dbReference type="SAM" id="MobiDB-lite"/>
    </source>
</evidence>
<keyword evidence="3" id="KW-1185">Reference proteome</keyword>
<reference evidence="2" key="1">
    <citation type="journal article" date="2019" name="bioRxiv">
        <title>The Genome of the Zebra Mussel, Dreissena polymorpha: A Resource for Invasive Species Research.</title>
        <authorList>
            <person name="McCartney M.A."/>
            <person name="Auch B."/>
            <person name="Kono T."/>
            <person name="Mallez S."/>
            <person name="Zhang Y."/>
            <person name="Obille A."/>
            <person name="Becker A."/>
            <person name="Abrahante J.E."/>
            <person name="Garbe J."/>
            <person name="Badalamenti J.P."/>
            <person name="Herman A."/>
            <person name="Mangelson H."/>
            <person name="Liachko I."/>
            <person name="Sullivan S."/>
            <person name="Sone E.D."/>
            <person name="Koren S."/>
            <person name="Silverstein K.A.T."/>
            <person name="Beckman K.B."/>
            <person name="Gohl D.M."/>
        </authorList>
    </citation>
    <scope>NUCLEOTIDE SEQUENCE</scope>
    <source>
        <strain evidence="2">Duluth1</strain>
        <tissue evidence="2">Whole animal</tissue>
    </source>
</reference>
<dbReference type="Proteomes" id="UP000828390">
    <property type="component" value="Unassembled WGS sequence"/>
</dbReference>
<reference evidence="2" key="2">
    <citation type="submission" date="2020-11" db="EMBL/GenBank/DDBJ databases">
        <authorList>
            <person name="McCartney M.A."/>
            <person name="Auch B."/>
            <person name="Kono T."/>
            <person name="Mallez S."/>
            <person name="Becker A."/>
            <person name="Gohl D.M."/>
            <person name="Silverstein K.A.T."/>
            <person name="Koren S."/>
            <person name="Bechman K.B."/>
            <person name="Herman A."/>
            <person name="Abrahante J.E."/>
            <person name="Garbe J."/>
        </authorList>
    </citation>
    <scope>NUCLEOTIDE SEQUENCE</scope>
    <source>
        <strain evidence="2">Duluth1</strain>
        <tissue evidence="2">Whole animal</tissue>
    </source>
</reference>
<organism evidence="2 3">
    <name type="scientific">Dreissena polymorpha</name>
    <name type="common">Zebra mussel</name>
    <name type="synonym">Mytilus polymorpha</name>
    <dbReference type="NCBI Taxonomy" id="45954"/>
    <lineage>
        <taxon>Eukaryota</taxon>
        <taxon>Metazoa</taxon>
        <taxon>Spiralia</taxon>
        <taxon>Lophotrochozoa</taxon>
        <taxon>Mollusca</taxon>
        <taxon>Bivalvia</taxon>
        <taxon>Autobranchia</taxon>
        <taxon>Heteroconchia</taxon>
        <taxon>Euheterodonta</taxon>
        <taxon>Imparidentia</taxon>
        <taxon>Neoheterodontei</taxon>
        <taxon>Myida</taxon>
        <taxon>Dreissenoidea</taxon>
        <taxon>Dreissenidae</taxon>
        <taxon>Dreissena</taxon>
    </lineage>
</organism>
<gene>
    <name evidence="2" type="ORF">DPMN_126901</name>
</gene>
<feature type="region of interest" description="Disordered" evidence="1">
    <location>
        <begin position="48"/>
        <end position="70"/>
    </location>
</feature>